<dbReference type="SUPFAM" id="SSF56672">
    <property type="entry name" value="DNA/RNA polymerases"/>
    <property type="match status" value="1"/>
</dbReference>
<name>A0A9Q3IXX0_9BASI</name>
<evidence type="ECO:0000256" key="1">
    <source>
        <dbReference type="SAM" id="MobiDB-lite"/>
    </source>
</evidence>
<evidence type="ECO:0000259" key="2">
    <source>
        <dbReference type="Pfam" id="PF07727"/>
    </source>
</evidence>
<evidence type="ECO:0000313" key="4">
    <source>
        <dbReference type="Proteomes" id="UP000765509"/>
    </source>
</evidence>
<evidence type="ECO:0000313" key="3">
    <source>
        <dbReference type="EMBL" id="MBW0551998.1"/>
    </source>
</evidence>
<dbReference type="EMBL" id="AVOT02058025">
    <property type="protein sequence ID" value="MBW0551998.1"/>
    <property type="molecule type" value="Genomic_DNA"/>
</dbReference>
<gene>
    <name evidence="3" type="ORF">O181_091713</name>
</gene>
<organism evidence="3 4">
    <name type="scientific">Austropuccinia psidii MF-1</name>
    <dbReference type="NCBI Taxonomy" id="1389203"/>
    <lineage>
        <taxon>Eukaryota</taxon>
        <taxon>Fungi</taxon>
        <taxon>Dikarya</taxon>
        <taxon>Basidiomycota</taxon>
        <taxon>Pucciniomycotina</taxon>
        <taxon>Pucciniomycetes</taxon>
        <taxon>Pucciniales</taxon>
        <taxon>Sphaerophragmiaceae</taxon>
        <taxon>Austropuccinia</taxon>
    </lineage>
</organism>
<keyword evidence="4" id="KW-1185">Reference proteome</keyword>
<feature type="domain" description="Reverse transcriptase Ty1/copia-type" evidence="2">
    <location>
        <begin position="119"/>
        <end position="356"/>
    </location>
</feature>
<reference evidence="3" key="1">
    <citation type="submission" date="2021-03" db="EMBL/GenBank/DDBJ databases">
        <title>Draft genome sequence of rust myrtle Austropuccinia psidii MF-1, a brazilian biotype.</title>
        <authorList>
            <person name="Quecine M.C."/>
            <person name="Pachon D.M.R."/>
            <person name="Bonatelli M.L."/>
            <person name="Correr F.H."/>
            <person name="Franceschini L.M."/>
            <person name="Leite T.F."/>
            <person name="Margarido G.R.A."/>
            <person name="Almeida C.A."/>
            <person name="Ferrarezi J.A."/>
            <person name="Labate C.A."/>
        </authorList>
    </citation>
    <scope>NUCLEOTIDE SEQUENCE</scope>
    <source>
        <strain evidence="3">MF-1</strain>
    </source>
</reference>
<dbReference type="OrthoDB" id="3799035at2759"/>
<dbReference type="Pfam" id="PF07727">
    <property type="entry name" value="RVT_2"/>
    <property type="match status" value="1"/>
</dbReference>
<accession>A0A9Q3IXX0</accession>
<feature type="compositionally biased region" description="Low complexity" evidence="1">
    <location>
        <begin position="21"/>
        <end position="42"/>
    </location>
</feature>
<protein>
    <recommendedName>
        <fullName evidence="2">Reverse transcriptase Ty1/copia-type domain-containing protein</fullName>
    </recommendedName>
</protein>
<feature type="compositionally biased region" description="Polar residues" evidence="1">
    <location>
        <begin position="1"/>
        <end position="20"/>
    </location>
</feature>
<proteinExistence type="predicted"/>
<comment type="caution">
    <text evidence="3">The sequence shown here is derived from an EMBL/GenBank/DDBJ whole genome shotgun (WGS) entry which is preliminary data.</text>
</comment>
<sequence>EKYLIFNQSFKSTPYNPTSALNSPLPDSNPSDPEEPSSQQQSGNNCRTSRIKVIGPRHPTLITSDVDSIHILPYSRRARTFINTSNSEPRTYQLTLKGEDKDKWINAIAKELAAMNDLKVWDIIDPQSDYKLVGTTWVFKVKKDHLHQDVEYKACLCAQGFTQNPGVDFEKTYTPIGRLNSSIALIAHSCANGLDFHQIDVKSTFLNAPLIESVYLSICQGLEINQRKYCLRLKKAIYGLKQAPLSWYNHLKDWLQSVGFSACKLDHRVSYRKEPDALWIYVHIDDMEIFQTNIQLFKEKINKEFNIKDIGHADLLLGVKIQQQDDCITLDQQHFVDSLLDLYGMQHCETISTPLVPNEYLSPETDDERRIF</sequence>
<dbReference type="InterPro" id="IPR043502">
    <property type="entry name" value="DNA/RNA_pol_sf"/>
</dbReference>
<dbReference type="Proteomes" id="UP000765509">
    <property type="component" value="Unassembled WGS sequence"/>
</dbReference>
<dbReference type="InterPro" id="IPR013103">
    <property type="entry name" value="RVT_2"/>
</dbReference>
<dbReference type="AlphaFoldDB" id="A0A9Q3IXX0"/>
<feature type="non-terminal residue" evidence="3">
    <location>
        <position position="1"/>
    </location>
</feature>
<feature type="region of interest" description="Disordered" evidence="1">
    <location>
        <begin position="1"/>
        <end position="50"/>
    </location>
</feature>